<dbReference type="SUPFAM" id="SSF48179">
    <property type="entry name" value="6-phosphogluconate dehydrogenase C-terminal domain-like"/>
    <property type="match status" value="1"/>
</dbReference>
<accession>A0A239KM16</accession>
<dbReference type="PANTHER" id="PTHR48075">
    <property type="entry name" value="3-HYDROXYACYL-COA DEHYDROGENASE FAMILY PROTEIN"/>
    <property type="match status" value="1"/>
</dbReference>
<dbReference type="InterPro" id="IPR008927">
    <property type="entry name" value="6-PGluconate_DH-like_C_sf"/>
</dbReference>
<evidence type="ECO:0000313" key="5">
    <source>
        <dbReference type="EMBL" id="SNT18204.1"/>
    </source>
</evidence>
<dbReference type="SUPFAM" id="SSF51735">
    <property type="entry name" value="NAD(P)-binding Rossmann-fold domains"/>
    <property type="match status" value="1"/>
</dbReference>
<evidence type="ECO:0000256" key="1">
    <source>
        <dbReference type="ARBA" id="ARBA00023002"/>
    </source>
</evidence>
<feature type="domain" description="3-hydroxyacyl-CoA dehydrogenase NAD binding" evidence="4">
    <location>
        <begin position="21"/>
        <end position="191"/>
    </location>
</feature>
<reference evidence="5 6" key="1">
    <citation type="submission" date="2017-06" db="EMBL/GenBank/DDBJ databases">
        <authorList>
            <person name="Kim H.J."/>
            <person name="Triplett B.A."/>
        </authorList>
    </citation>
    <scope>NUCLEOTIDE SEQUENCE [LARGE SCALE GENOMIC DNA]</scope>
    <source>
        <strain evidence="5 6">U15</strain>
    </source>
</reference>
<dbReference type="Pfam" id="PF02737">
    <property type="entry name" value="3HCDH_N"/>
    <property type="match status" value="1"/>
</dbReference>
<dbReference type="Gene3D" id="3.40.50.720">
    <property type="entry name" value="NAD(P)-binding Rossmann-like Domain"/>
    <property type="match status" value="1"/>
</dbReference>
<dbReference type="Gene3D" id="1.10.1040.10">
    <property type="entry name" value="N-(1-d-carboxylethyl)-l-norvaline Dehydrogenase, domain 2"/>
    <property type="match status" value="1"/>
</dbReference>
<dbReference type="InterPro" id="IPR006176">
    <property type="entry name" value="3-OHacyl-CoA_DH_NAD-bd"/>
</dbReference>
<proteinExistence type="predicted"/>
<organism evidence="5 6">
    <name type="scientific">Noviherbaspirillum humi</name>
    <dbReference type="NCBI Taxonomy" id="1688639"/>
    <lineage>
        <taxon>Bacteria</taxon>
        <taxon>Pseudomonadati</taxon>
        <taxon>Pseudomonadota</taxon>
        <taxon>Betaproteobacteria</taxon>
        <taxon>Burkholderiales</taxon>
        <taxon>Oxalobacteraceae</taxon>
        <taxon>Noviherbaspirillum</taxon>
    </lineage>
</organism>
<dbReference type="Proteomes" id="UP000198284">
    <property type="component" value="Unassembled WGS sequence"/>
</dbReference>
<dbReference type="AlphaFoldDB" id="A0A239KM16"/>
<sequence>MDASASSSSALLPKPSLAHAVIVGGGTMGADVALVLGRAGCRTVVVEPDAARRGKLDAYFGDGLATLGAAARRDCLSACASLDDIDWAATDLVIECVPEQLPIKQRLFADLVRRAKPETLLCSNSSSFPISAIGEGLATRERMLGLHFFMPAHLTPLVEVVLGAHSDPARGQALHEFMHRCGMVPVLVRKDLPGFLANRLQHALAREAFALIDAGIASPEDVDAAVRFGFGFRFLAAGPVLQRDHAGIDVHCAAAATMYPSLAANTVPARALSERVAAGKFGMKTGEGFYTWTPEAIAAERARYNDKLLAGLKLLADELPPIDGLDPQGKQQ</sequence>
<feature type="site" description="Important for catalytic activity" evidence="2">
    <location>
        <position position="147"/>
    </location>
</feature>
<keyword evidence="1" id="KW-0560">Oxidoreductase</keyword>
<evidence type="ECO:0000259" key="4">
    <source>
        <dbReference type="Pfam" id="PF02737"/>
    </source>
</evidence>
<dbReference type="PANTHER" id="PTHR48075:SF5">
    <property type="entry name" value="3-HYDROXYBUTYRYL-COA DEHYDROGENASE"/>
    <property type="match status" value="1"/>
</dbReference>
<keyword evidence="6" id="KW-1185">Reference proteome</keyword>
<dbReference type="InterPro" id="IPR022694">
    <property type="entry name" value="3-OHacyl-CoA_DH"/>
</dbReference>
<dbReference type="GO" id="GO:0006635">
    <property type="term" value="P:fatty acid beta-oxidation"/>
    <property type="evidence" value="ECO:0007669"/>
    <property type="project" value="TreeGrafter"/>
</dbReference>
<dbReference type="InterPro" id="IPR036291">
    <property type="entry name" value="NAD(P)-bd_dom_sf"/>
</dbReference>
<dbReference type="EMBL" id="FZOT01000016">
    <property type="protein sequence ID" value="SNT18204.1"/>
    <property type="molecule type" value="Genomic_DNA"/>
</dbReference>
<dbReference type="GO" id="GO:0070403">
    <property type="term" value="F:NAD+ binding"/>
    <property type="evidence" value="ECO:0007669"/>
    <property type="project" value="InterPro"/>
</dbReference>
<dbReference type="PIRSF" id="PIRSF000105">
    <property type="entry name" value="HCDH"/>
    <property type="match status" value="1"/>
</dbReference>
<evidence type="ECO:0000256" key="2">
    <source>
        <dbReference type="PIRSR" id="PIRSR000105-1"/>
    </source>
</evidence>
<gene>
    <name evidence="5" type="ORF">SAMN06265795_11629</name>
</gene>
<name>A0A239KM16_9BURK</name>
<dbReference type="InterPro" id="IPR013328">
    <property type="entry name" value="6PGD_dom2"/>
</dbReference>
<evidence type="ECO:0000259" key="3">
    <source>
        <dbReference type="Pfam" id="PF00725"/>
    </source>
</evidence>
<evidence type="ECO:0000313" key="6">
    <source>
        <dbReference type="Proteomes" id="UP000198284"/>
    </source>
</evidence>
<protein>
    <submittedName>
        <fullName evidence="5">3-hydroxybutyryl-CoA dehydrogenase</fullName>
    </submittedName>
</protein>
<dbReference type="Pfam" id="PF00725">
    <property type="entry name" value="3HCDH"/>
    <property type="match status" value="1"/>
</dbReference>
<dbReference type="InterPro" id="IPR006108">
    <property type="entry name" value="3HC_DH_C"/>
</dbReference>
<feature type="domain" description="3-hydroxyacyl-CoA dehydrogenase C-terminal" evidence="3">
    <location>
        <begin position="194"/>
        <end position="292"/>
    </location>
</feature>
<dbReference type="GO" id="GO:0008691">
    <property type="term" value="F:3-hydroxybutyryl-CoA dehydrogenase activity"/>
    <property type="evidence" value="ECO:0007669"/>
    <property type="project" value="TreeGrafter"/>
</dbReference>